<dbReference type="GO" id="GO:0009055">
    <property type="term" value="F:electron transfer activity"/>
    <property type="evidence" value="ECO:0007669"/>
    <property type="project" value="InterPro"/>
</dbReference>
<evidence type="ECO:0000313" key="8">
    <source>
        <dbReference type="Proteomes" id="UP000283993"/>
    </source>
</evidence>
<evidence type="ECO:0000256" key="1">
    <source>
        <dbReference type="ARBA" id="ARBA00022617"/>
    </source>
</evidence>
<dbReference type="Gene3D" id="1.10.760.10">
    <property type="entry name" value="Cytochrome c-like domain"/>
    <property type="match status" value="1"/>
</dbReference>
<feature type="region of interest" description="Disordered" evidence="5">
    <location>
        <begin position="172"/>
        <end position="226"/>
    </location>
</feature>
<keyword evidence="8" id="KW-1185">Reference proteome</keyword>
<keyword evidence="2 4" id="KW-0479">Metal-binding</keyword>
<protein>
    <submittedName>
        <fullName evidence="7">Cytochrome CBB3</fullName>
    </submittedName>
</protein>
<gene>
    <name evidence="7" type="ORF">SAOR_01715</name>
</gene>
<name>A0A423PY83_9GAMM</name>
<dbReference type="Proteomes" id="UP000283993">
    <property type="component" value="Unassembled WGS sequence"/>
</dbReference>
<reference evidence="7 8" key="1">
    <citation type="submission" date="2013-10" db="EMBL/GenBank/DDBJ databases">
        <title>Salinisphaera orenii MK-B5 Genome Sequencing.</title>
        <authorList>
            <person name="Lai Q."/>
            <person name="Li C."/>
            <person name="Shao Z."/>
        </authorList>
    </citation>
    <scope>NUCLEOTIDE SEQUENCE [LARGE SCALE GENOMIC DNA]</scope>
    <source>
        <strain evidence="7 8">MK-B5</strain>
    </source>
</reference>
<accession>A0A423PY83</accession>
<keyword evidence="1 4" id="KW-0349">Heme</keyword>
<dbReference type="InterPro" id="IPR036909">
    <property type="entry name" value="Cyt_c-like_dom_sf"/>
</dbReference>
<dbReference type="EMBL" id="AYKH01000001">
    <property type="protein sequence ID" value="ROO30543.1"/>
    <property type="molecule type" value="Genomic_DNA"/>
</dbReference>
<dbReference type="AlphaFoldDB" id="A0A423PY83"/>
<dbReference type="GO" id="GO:0020037">
    <property type="term" value="F:heme binding"/>
    <property type="evidence" value="ECO:0007669"/>
    <property type="project" value="InterPro"/>
</dbReference>
<feature type="compositionally biased region" description="Basic and acidic residues" evidence="5">
    <location>
        <begin position="178"/>
        <end position="215"/>
    </location>
</feature>
<dbReference type="PROSITE" id="PS51007">
    <property type="entry name" value="CYTC"/>
    <property type="match status" value="1"/>
</dbReference>
<dbReference type="Pfam" id="PF13442">
    <property type="entry name" value="Cytochrome_CBB3"/>
    <property type="match status" value="1"/>
</dbReference>
<evidence type="ECO:0000313" key="7">
    <source>
        <dbReference type="EMBL" id="ROO30543.1"/>
    </source>
</evidence>
<dbReference type="GO" id="GO:0046872">
    <property type="term" value="F:metal ion binding"/>
    <property type="evidence" value="ECO:0007669"/>
    <property type="project" value="UniProtKB-KW"/>
</dbReference>
<keyword evidence="3 4" id="KW-0408">Iron</keyword>
<feature type="domain" description="Cytochrome c" evidence="6">
    <location>
        <begin position="71"/>
        <end position="157"/>
    </location>
</feature>
<comment type="caution">
    <text evidence="7">The sequence shown here is derived from an EMBL/GenBank/DDBJ whole genome shotgun (WGS) entry which is preliminary data.</text>
</comment>
<proteinExistence type="predicted"/>
<sequence length="226" mass="23948">MRTWKIVIATLLVSLLIVGAAAAGVIYSGVYNIAATSEHWPITRWALQKTVHRSVEKQASGIEAPKLGSEDQLLAGAANFDAMCSDCHAPPGGQQSVAARGMYPKPPELTHAAKEKSPAELFWVIKHGIKASAMPAWGASHSDEEIWAMTAFVEQLPSMSASDYRQMLQTAKAQGIGHGDEGHHDESDESHGGGHASDEASGHPDSHGEAQEQPHSDPNGSAHAHG</sequence>
<organism evidence="7 8">
    <name type="scientific">Salinisphaera orenii MK-B5</name>
    <dbReference type="NCBI Taxonomy" id="856730"/>
    <lineage>
        <taxon>Bacteria</taxon>
        <taxon>Pseudomonadati</taxon>
        <taxon>Pseudomonadota</taxon>
        <taxon>Gammaproteobacteria</taxon>
        <taxon>Salinisphaerales</taxon>
        <taxon>Salinisphaeraceae</taxon>
        <taxon>Salinisphaera</taxon>
    </lineage>
</organism>
<evidence type="ECO:0000259" key="6">
    <source>
        <dbReference type="PROSITE" id="PS51007"/>
    </source>
</evidence>
<evidence type="ECO:0000256" key="2">
    <source>
        <dbReference type="ARBA" id="ARBA00022723"/>
    </source>
</evidence>
<dbReference type="SUPFAM" id="SSF46626">
    <property type="entry name" value="Cytochrome c"/>
    <property type="match status" value="1"/>
</dbReference>
<evidence type="ECO:0000256" key="4">
    <source>
        <dbReference type="PROSITE-ProRule" id="PRU00433"/>
    </source>
</evidence>
<dbReference type="InterPro" id="IPR009056">
    <property type="entry name" value="Cyt_c-like_dom"/>
</dbReference>
<evidence type="ECO:0000256" key="3">
    <source>
        <dbReference type="ARBA" id="ARBA00023004"/>
    </source>
</evidence>
<evidence type="ECO:0000256" key="5">
    <source>
        <dbReference type="SAM" id="MobiDB-lite"/>
    </source>
</evidence>